<dbReference type="GO" id="GO:0008610">
    <property type="term" value="P:lipid biosynthetic process"/>
    <property type="evidence" value="ECO:0007669"/>
    <property type="project" value="TreeGrafter"/>
</dbReference>
<dbReference type="SMART" id="SM00824">
    <property type="entry name" value="PKS_TE"/>
    <property type="match status" value="1"/>
</dbReference>
<dbReference type="PANTHER" id="PTHR11487">
    <property type="entry name" value="THIOESTERASE"/>
    <property type="match status" value="1"/>
</dbReference>
<sequence length="255" mass="27975">MTDLDPGKWLRRYHPAPGAEVRLVCFPHAGGSASFYRPVATAHSPAADVVVLQYPGRQDRHREPLITNIDEYAEAITAVLAAEPELPTVFFGHSMGALLGFEVAHRLEHGAGAPPRALVASGRRAPGTARDERVHLLDDDGLLADVRTLNGAAAALEDEEIVRMSLPAIRNDYRAVETYPPRRDRVVDCPIAVLIGDEDPKSTVDESLRWKEHTTGAFRLRTFRGGHFYLVQQAAAVNAELTEELSTLHRTPSAH</sequence>
<dbReference type="SUPFAM" id="SSF53474">
    <property type="entry name" value="alpha/beta-Hydrolases"/>
    <property type="match status" value="1"/>
</dbReference>
<evidence type="ECO:0000259" key="3">
    <source>
        <dbReference type="SMART" id="SM00824"/>
    </source>
</evidence>
<dbReference type="Gene3D" id="3.40.50.1820">
    <property type="entry name" value="alpha/beta hydrolase"/>
    <property type="match status" value="1"/>
</dbReference>
<dbReference type="Pfam" id="PF00975">
    <property type="entry name" value="Thioesterase"/>
    <property type="match status" value="1"/>
</dbReference>
<evidence type="ECO:0000313" key="4">
    <source>
        <dbReference type="EMBL" id="MBB5070973.1"/>
    </source>
</evidence>
<dbReference type="GO" id="GO:0016787">
    <property type="term" value="F:hydrolase activity"/>
    <property type="evidence" value="ECO:0007669"/>
    <property type="project" value="UniProtKB-KW"/>
</dbReference>
<dbReference type="InterPro" id="IPR029058">
    <property type="entry name" value="AB_hydrolase_fold"/>
</dbReference>
<feature type="domain" description="Thioesterase TesA-like" evidence="3">
    <location>
        <begin position="24"/>
        <end position="241"/>
    </location>
</feature>
<dbReference type="InterPro" id="IPR020802">
    <property type="entry name" value="TesA-like"/>
</dbReference>
<evidence type="ECO:0000313" key="5">
    <source>
        <dbReference type="Proteomes" id="UP000580474"/>
    </source>
</evidence>
<reference evidence="4 5" key="1">
    <citation type="submission" date="2020-08" db="EMBL/GenBank/DDBJ databases">
        <title>Sequencing the genomes of 1000 actinobacteria strains.</title>
        <authorList>
            <person name="Klenk H.-P."/>
        </authorList>
    </citation>
    <scope>NUCLEOTIDE SEQUENCE [LARGE SCALE GENOMIC DNA]</scope>
    <source>
        <strain evidence="4 5">DSM 45582</strain>
    </source>
</reference>
<keyword evidence="2" id="KW-0378">Hydrolase</keyword>
<dbReference type="PANTHER" id="PTHR11487:SF0">
    <property type="entry name" value="S-ACYL FATTY ACID SYNTHASE THIOESTERASE, MEDIUM CHAIN"/>
    <property type="match status" value="1"/>
</dbReference>
<dbReference type="InterPro" id="IPR012223">
    <property type="entry name" value="TEII"/>
</dbReference>
<comment type="similarity">
    <text evidence="1">Belongs to the thioesterase family.</text>
</comment>
<organism evidence="4 5">
    <name type="scientific">Saccharopolyspora gloriosae</name>
    <dbReference type="NCBI Taxonomy" id="455344"/>
    <lineage>
        <taxon>Bacteria</taxon>
        <taxon>Bacillati</taxon>
        <taxon>Actinomycetota</taxon>
        <taxon>Actinomycetes</taxon>
        <taxon>Pseudonocardiales</taxon>
        <taxon>Pseudonocardiaceae</taxon>
        <taxon>Saccharopolyspora</taxon>
    </lineage>
</organism>
<name>A0A840NLH1_9PSEU</name>
<dbReference type="Proteomes" id="UP000580474">
    <property type="component" value="Unassembled WGS sequence"/>
</dbReference>
<evidence type="ECO:0000256" key="1">
    <source>
        <dbReference type="ARBA" id="ARBA00007169"/>
    </source>
</evidence>
<keyword evidence="5" id="KW-1185">Reference proteome</keyword>
<gene>
    <name evidence="4" type="ORF">BJ969_004061</name>
</gene>
<dbReference type="AlphaFoldDB" id="A0A840NLH1"/>
<protein>
    <submittedName>
        <fullName evidence="4">Surfactin synthase thioesterase subunit</fullName>
    </submittedName>
</protein>
<dbReference type="EMBL" id="JACHIV010000001">
    <property type="protein sequence ID" value="MBB5070973.1"/>
    <property type="molecule type" value="Genomic_DNA"/>
</dbReference>
<accession>A0A840NLH1</accession>
<dbReference type="RefSeq" id="WP_184480957.1">
    <property type="nucleotide sequence ID" value="NZ_JACHIV010000001.1"/>
</dbReference>
<dbReference type="InterPro" id="IPR001031">
    <property type="entry name" value="Thioesterase"/>
</dbReference>
<evidence type="ECO:0000256" key="2">
    <source>
        <dbReference type="ARBA" id="ARBA00022801"/>
    </source>
</evidence>
<proteinExistence type="inferred from homology"/>
<comment type="caution">
    <text evidence="4">The sequence shown here is derived from an EMBL/GenBank/DDBJ whole genome shotgun (WGS) entry which is preliminary data.</text>
</comment>